<evidence type="ECO:0000256" key="2">
    <source>
        <dbReference type="ARBA" id="ARBA00022729"/>
    </source>
</evidence>
<evidence type="ECO:0000256" key="5">
    <source>
        <dbReference type="ARBA" id="ARBA00023008"/>
    </source>
</evidence>
<dbReference type="InterPro" id="IPR005103">
    <property type="entry name" value="AA9_LPMO"/>
</dbReference>
<keyword evidence="5" id="KW-0186">Copper</keyword>
<evidence type="ECO:0000256" key="8">
    <source>
        <dbReference type="ARBA" id="ARBA00023277"/>
    </source>
</evidence>
<organism evidence="13 14">
    <name type="scientific">Mycena metata</name>
    <dbReference type="NCBI Taxonomy" id="1033252"/>
    <lineage>
        <taxon>Eukaryota</taxon>
        <taxon>Fungi</taxon>
        <taxon>Dikarya</taxon>
        <taxon>Basidiomycota</taxon>
        <taxon>Agaricomycotina</taxon>
        <taxon>Agaricomycetes</taxon>
        <taxon>Agaricomycetidae</taxon>
        <taxon>Agaricales</taxon>
        <taxon>Marasmiineae</taxon>
        <taxon>Mycenaceae</taxon>
        <taxon>Mycena</taxon>
    </lineage>
</organism>
<sequence>MLGVARTTMKSLALAALIATSAHGHTIFQELYVNGVDQGHLTGIRVPDYDGPITDVTSNDIICNGGINPYHTPLPNTTITVAAGAQITAEWHHTLNGADPSDAQDPVDPSHHGPVIAYLAKIPDAQQSAVTGLNWFKIYEDGLIAANQSWGVDRMIANKGKVTFTIPPCIAAGQYLLRHEMIALHSATSYPGAQFYMECAQLKITGGGSTSPATVSFPGAYAGTDPGITVNIYYPLLTNYTIPGPPVFSCSGGSSSVTASKTTTGITTTPVTSQTKTTTSTVSTTTAPAGGTVPQYGQCGGASYTGPTTCVSPFKCVVSSQYYSQCL</sequence>
<keyword evidence="14" id="KW-1185">Reference proteome</keyword>
<comment type="subcellular location">
    <subcellularLocation>
        <location evidence="10">Secreted</location>
    </subcellularLocation>
</comment>
<dbReference type="GO" id="GO:0008810">
    <property type="term" value="F:cellulase activity"/>
    <property type="evidence" value="ECO:0007669"/>
    <property type="project" value="UniProtKB-UniRule"/>
</dbReference>
<gene>
    <name evidence="13" type="ORF">B0H16DRAFT_1579898</name>
</gene>
<keyword evidence="7 10" id="KW-1015">Disulfide bond</keyword>
<evidence type="ECO:0000256" key="11">
    <source>
        <dbReference type="SAM" id="SignalP"/>
    </source>
</evidence>
<comment type="function">
    <text evidence="10">Lytic polysaccharide monooxygenase (LMPO) that depolymerizes crystalline and amorphous polysaccharides via the oxidation of scissile alpha- or beta-(1-4)-glycosidic bonds, yielding C1 and/or C4 oxidation products. Catalysis by LPMOs requires the reduction of the active-site copper from Cu(II) to Cu(I) by a reducing agent and H(2)O(2) or O(2) as a cosubstrate.</text>
</comment>
<evidence type="ECO:0000313" key="13">
    <source>
        <dbReference type="EMBL" id="KAJ7733345.1"/>
    </source>
</evidence>
<keyword evidence="9 10" id="KW-0624">Polysaccharide degradation</keyword>
<evidence type="ECO:0000256" key="4">
    <source>
        <dbReference type="ARBA" id="ARBA00023002"/>
    </source>
</evidence>
<reference evidence="13" key="1">
    <citation type="submission" date="2023-03" db="EMBL/GenBank/DDBJ databases">
        <title>Massive genome expansion in bonnet fungi (Mycena s.s.) driven by repeated elements and novel gene families across ecological guilds.</title>
        <authorList>
            <consortium name="Lawrence Berkeley National Laboratory"/>
            <person name="Harder C.B."/>
            <person name="Miyauchi S."/>
            <person name="Viragh M."/>
            <person name="Kuo A."/>
            <person name="Thoen E."/>
            <person name="Andreopoulos B."/>
            <person name="Lu D."/>
            <person name="Skrede I."/>
            <person name="Drula E."/>
            <person name="Henrissat B."/>
            <person name="Morin E."/>
            <person name="Kohler A."/>
            <person name="Barry K."/>
            <person name="LaButti K."/>
            <person name="Morin E."/>
            <person name="Salamov A."/>
            <person name="Lipzen A."/>
            <person name="Mereny Z."/>
            <person name="Hegedus B."/>
            <person name="Baldrian P."/>
            <person name="Stursova M."/>
            <person name="Weitz H."/>
            <person name="Taylor A."/>
            <person name="Grigoriev I.V."/>
            <person name="Nagy L.G."/>
            <person name="Martin F."/>
            <person name="Kauserud H."/>
        </authorList>
    </citation>
    <scope>NUCLEOTIDE SEQUENCE</scope>
    <source>
        <strain evidence="13">CBHHK182m</strain>
    </source>
</reference>
<accession>A0AAD7MV50</accession>
<evidence type="ECO:0000313" key="14">
    <source>
        <dbReference type="Proteomes" id="UP001215598"/>
    </source>
</evidence>
<dbReference type="PANTHER" id="PTHR33353">
    <property type="entry name" value="PUTATIVE (AFU_ORTHOLOGUE AFUA_1G12560)-RELATED"/>
    <property type="match status" value="1"/>
</dbReference>
<keyword evidence="10" id="KW-0964">Secreted</keyword>
<dbReference type="Proteomes" id="UP001215598">
    <property type="component" value="Unassembled WGS sequence"/>
</dbReference>
<feature type="chain" id="PRO_5042024354" description="AA9 family lytic polysaccharide monooxygenase" evidence="11">
    <location>
        <begin position="25"/>
        <end position="327"/>
    </location>
</feature>
<keyword evidence="13" id="KW-0378">Hydrolase</keyword>
<dbReference type="CDD" id="cd21175">
    <property type="entry name" value="LPMO_AA9"/>
    <property type="match status" value="1"/>
</dbReference>
<dbReference type="PROSITE" id="PS51164">
    <property type="entry name" value="CBM1_2"/>
    <property type="match status" value="1"/>
</dbReference>
<dbReference type="InterPro" id="IPR049892">
    <property type="entry name" value="AA9"/>
</dbReference>
<keyword evidence="8 10" id="KW-0119">Carbohydrate metabolism</keyword>
<dbReference type="SMART" id="SM00236">
    <property type="entry name" value="fCBD"/>
    <property type="match status" value="1"/>
</dbReference>
<keyword evidence="1" id="KW-0479">Metal-binding</keyword>
<evidence type="ECO:0000256" key="1">
    <source>
        <dbReference type="ARBA" id="ARBA00022723"/>
    </source>
</evidence>
<evidence type="ECO:0000256" key="9">
    <source>
        <dbReference type="ARBA" id="ARBA00023326"/>
    </source>
</evidence>
<evidence type="ECO:0000259" key="12">
    <source>
        <dbReference type="PROSITE" id="PS51164"/>
    </source>
</evidence>
<keyword evidence="2 11" id="KW-0732">Signal</keyword>
<dbReference type="GO" id="GO:0004497">
    <property type="term" value="F:monooxygenase activity"/>
    <property type="evidence" value="ECO:0007669"/>
    <property type="project" value="UniProtKB-KW"/>
</dbReference>
<feature type="signal peptide" evidence="11">
    <location>
        <begin position="1"/>
        <end position="24"/>
    </location>
</feature>
<comment type="domain">
    <text evidence="10">Has a modular structure: an endo-beta-1,4-glucanase catalytic module at the N-terminus, a linker rich in serines and threonines, and a C-terminal carbohydrate-binding module (CBM).</text>
</comment>
<evidence type="ECO:0000256" key="3">
    <source>
        <dbReference type="ARBA" id="ARBA00023001"/>
    </source>
</evidence>
<dbReference type="InterPro" id="IPR000254">
    <property type="entry name" value="CBD"/>
</dbReference>
<protein>
    <recommendedName>
        <fullName evidence="10">AA9 family lytic polysaccharide monooxygenase</fullName>
        <ecNumber evidence="10">1.14.99.56</ecNumber>
    </recommendedName>
    <alternativeName>
        <fullName evidence="10">Endo-beta-1,4-glucanase</fullName>
    </alternativeName>
    <alternativeName>
        <fullName evidence="10">Glycosyl hydrolase 61 family protein</fullName>
    </alternativeName>
</protein>
<dbReference type="InterPro" id="IPR035971">
    <property type="entry name" value="CBD_sf"/>
</dbReference>
<keyword evidence="6" id="KW-0503">Monooxygenase</keyword>
<keyword evidence="4" id="KW-0560">Oxidoreductase</keyword>
<dbReference type="GO" id="GO:0030248">
    <property type="term" value="F:cellulose binding"/>
    <property type="evidence" value="ECO:0007669"/>
    <property type="project" value="UniProtKB-UniRule"/>
</dbReference>
<dbReference type="Pfam" id="PF03443">
    <property type="entry name" value="AA9"/>
    <property type="match status" value="1"/>
</dbReference>
<comment type="caution">
    <text evidence="13">The sequence shown here is derived from an EMBL/GenBank/DDBJ whole genome shotgun (WGS) entry which is preliminary data.</text>
</comment>
<dbReference type="GO" id="GO:0005576">
    <property type="term" value="C:extracellular region"/>
    <property type="evidence" value="ECO:0007669"/>
    <property type="project" value="UniProtKB-SubCell"/>
</dbReference>
<dbReference type="EMBL" id="JARKIB010000139">
    <property type="protein sequence ID" value="KAJ7733345.1"/>
    <property type="molecule type" value="Genomic_DNA"/>
</dbReference>
<dbReference type="AlphaFoldDB" id="A0AAD7MV50"/>
<dbReference type="GO" id="GO:0030245">
    <property type="term" value="P:cellulose catabolic process"/>
    <property type="evidence" value="ECO:0007669"/>
    <property type="project" value="UniProtKB-UniRule"/>
</dbReference>
<keyword evidence="3 10" id="KW-0136">Cellulose degradation</keyword>
<dbReference type="PANTHER" id="PTHR33353:SF18">
    <property type="entry name" value="ENDOGLUCANASE II"/>
    <property type="match status" value="1"/>
</dbReference>
<feature type="domain" description="CBM1" evidence="12">
    <location>
        <begin position="291"/>
        <end position="327"/>
    </location>
</feature>
<dbReference type="SUPFAM" id="SSF57180">
    <property type="entry name" value="Cellulose-binding domain"/>
    <property type="match status" value="1"/>
</dbReference>
<dbReference type="GO" id="GO:0046872">
    <property type="term" value="F:metal ion binding"/>
    <property type="evidence" value="ECO:0007669"/>
    <property type="project" value="UniProtKB-KW"/>
</dbReference>
<name>A0AAD7MV50_9AGAR</name>
<dbReference type="EC" id="1.14.99.56" evidence="10"/>
<proteinExistence type="predicted"/>
<comment type="catalytic activity">
    <reaction evidence="10">
        <text>[(1-&gt;4)-beta-D-glucosyl]n+m + reduced acceptor + O2 = 4-dehydro-beta-D-glucosyl-[(1-&gt;4)-beta-D-glucosyl]n-1 + [(1-&gt;4)-beta-D-glucosyl]m + acceptor + H2O.</text>
        <dbReference type="EC" id="1.14.99.56"/>
    </reaction>
</comment>
<evidence type="ECO:0000256" key="7">
    <source>
        <dbReference type="ARBA" id="ARBA00023157"/>
    </source>
</evidence>
<dbReference type="PROSITE" id="PS00562">
    <property type="entry name" value="CBM1_1"/>
    <property type="match status" value="1"/>
</dbReference>
<dbReference type="Gene3D" id="2.70.50.70">
    <property type="match status" value="1"/>
</dbReference>
<evidence type="ECO:0000256" key="6">
    <source>
        <dbReference type="ARBA" id="ARBA00023033"/>
    </source>
</evidence>
<evidence type="ECO:0000256" key="10">
    <source>
        <dbReference type="RuleBase" id="RU368122"/>
    </source>
</evidence>
<dbReference type="Pfam" id="PF00734">
    <property type="entry name" value="CBM_1"/>
    <property type="match status" value="1"/>
</dbReference>